<sequence>MHHRSDVFNGIWSDMAIETTFMRYGHGQNGIIGITLRPETLKTWASSMHACNKVVGNLDSMRDHMSNRNVHHRPITKKR</sequence>
<evidence type="ECO:0000313" key="1">
    <source>
        <dbReference type="EMBL" id="KAK5898165.1"/>
    </source>
</evidence>
<reference evidence="1 2" key="1">
    <citation type="journal article" date="2023" name="Mol. Biol. Evol.">
        <title>Genomics of Secondarily Temperate Adaptation in the Only Non-Antarctic Icefish.</title>
        <authorList>
            <person name="Rivera-Colon A.G."/>
            <person name="Rayamajhi N."/>
            <person name="Minhas B.F."/>
            <person name="Madrigal G."/>
            <person name="Bilyk K.T."/>
            <person name="Yoon V."/>
            <person name="Hune M."/>
            <person name="Gregory S."/>
            <person name="Cheng C.H.C."/>
            <person name="Catchen J.M."/>
        </authorList>
    </citation>
    <scope>NUCLEOTIDE SEQUENCE [LARGE SCALE GENOMIC DNA]</scope>
    <source>
        <tissue evidence="1">White muscle</tissue>
    </source>
</reference>
<accession>A0AAN8C6Q2</accession>
<dbReference type="AlphaFoldDB" id="A0AAN8C6Q2"/>
<keyword evidence="2" id="KW-1185">Reference proteome</keyword>
<proteinExistence type="predicted"/>
<evidence type="ECO:0000313" key="2">
    <source>
        <dbReference type="Proteomes" id="UP001331515"/>
    </source>
</evidence>
<name>A0AAN8C6Q2_CHAGU</name>
<protein>
    <submittedName>
        <fullName evidence="1">Uncharacterized protein</fullName>
    </submittedName>
</protein>
<dbReference type="Proteomes" id="UP001331515">
    <property type="component" value="Unassembled WGS sequence"/>
</dbReference>
<organism evidence="1 2">
    <name type="scientific">Champsocephalus gunnari</name>
    <name type="common">Mackerel icefish</name>
    <dbReference type="NCBI Taxonomy" id="52237"/>
    <lineage>
        <taxon>Eukaryota</taxon>
        <taxon>Metazoa</taxon>
        <taxon>Chordata</taxon>
        <taxon>Craniata</taxon>
        <taxon>Vertebrata</taxon>
        <taxon>Euteleostomi</taxon>
        <taxon>Actinopterygii</taxon>
        <taxon>Neopterygii</taxon>
        <taxon>Teleostei</taxon>
        <taxon>Neoteleostei</taxon>
        <taxon>Acanthomorphata</taxon>
        <taxon>Eupercaria</taxon>
        <taxon>Perciformes</taxon>
        <taxon>Notothenioidei</taxon>
        <taxon>Channichthyidae</taxon>
        <taxon>Champsocephalus</taxon>
    </lineage>
</organism>
<gene>
    <name evidence="1" type="ORF">CgunFtcFv8_015606</name>
</gene>
<comment type="caution">
    <text evidence="1">The sequence shown here is derived from an EMBL/GenBank/DDBJ whole genome shotgun (WGS) entry which is preliminary data.</text>
</comment>
<dbReference type="EMBL" id="JAURVH010001533">
    <property type="protein sequence ID" value="KAK5898165.1"/>
    <property type="molecule type" value="Genomic_DNA"/>
</dbReference>